<reference evidence="3 4" key="1">
    <citation type="submission" date="2017-04" db="EMBL/GenBank/DDBJ databases">
        <title>Monoglobus pectinilyticus 14 draft genome.</title>
        <authorList>
            <person name="Kim C."/>
            <person name="Rosendale D.I."/>
            <person name="Kelly W.J."/>
            <person name="Tannock G.W."/>
            <person name="Patchett M.L."/>
            <person name="Jordens J.Z."/>
        </authorList>
    </citation>
    <scope>NUCLEOTIDE SEQUENCE [LARGE SCALE GENOMIC DNA]</scope>
    <source>
        <strain evidence="3 4">14</strain>
    </source>
</reference>
<dbReference type="SUPFAM" id="SSF52266">
    <property type="entry name" value="SGNH hydrolase"/>
    <property type="match status" value="1"/>
</dbReference>
<dbReference type="EMBL" id="CP020991">
    <property type="protein sequence ID" value="AUO19060.1"/>
    <property type="molecule type" value="Genomic_DNA"/>
</dbReference>
<proteinExistence type="inferred from homology"/>
<keyword evidence="4" id="KW-1185">Reference proteome</keyword>
<sequence>MYLNIIGKRISVIMIKVFLLGDSIVTAYGKDSENFIGGWGDHLGSFFDDKFVSVISCAEGGESSRSFLNDGRFIDNGLFTKEMFPQGVGPCYELIREGDFVFIQFCHNDDDSARHEKRELRHTPLGTPDSNGIYPTVLPIGNTPYSFECGATYKGYLKFYIDKIRKRGAAPVLLTPPPRGVFKDGKIASVPGNHGGTDEFGEYAYIRAIRQVGETEDVTVLELFERSKNYINSIGEENFKYLQSLKDGSGNTIGESRYGRPKAWPQDYNEIMQSGEFGEIDNTHQNRFGSFVYAGFIAEEIREKIPTLAKFLLEESSKNVPPPEGFRL</sequence>
<keyword evidence="2" id="KW-0378">Hydrolase</keyword>
<dbReference type="InterPro" id="IPR037459">
    <property type="entry name" value="RhgT-like"/>
</dbReference>
<dbReference type="GO" id="GO:0016787">
    <property type="term" value="F:hydrolase activity"/>
    <property type="evidence" value="ECO:0007669"/>
    <property type="project" value="UniProtKB-KW"/>
</dbReference>
<dbReference type="PANTHER" id="PTHR43695:SF1">
    <property type="entry name" value="RHAMNOGALACTURONAN ACETYLESTERASE"/>
    <property type="match status" value="1"/>
</dbReference>
<gene>
    <name evidence="3" type="ORF">B9O19_00884</name>
</gene>
<evidence type="ECO:0000256" key="1">
    <source>
        <dbReference type="ARBA" id="ARBA00008668"/>
    </source>
</evidence>
<evidence type="ECO:0000256" key="2">
    <source>
        <dbReference type="ARBA" id="ARBA00022801"/>
    </source>
</evidence>
<dbReference type="KEGG" id="mpec:B9O19_00884"/>
<dbReference type="Proteomes" id="UP000235589">
    <property type="component" value="Chromosome"/>
</dbReference>
<comment type="similarity">
    <text evidence="1">Belongs to the 'GDSL' lipolytic enzyme family.</text>
</comment>
<dbReference type="PANTHER" id="PTHR43695">
    <property type="entry name" value="PUTATIVE (AFU_ORTHOLOGUE AFUA_2G17250)-RELATED"/>
    <property type="match status" value="1"/>
</dbReference>
<accession>A0A2K9P1E2</accession>
<evidence type="ECO:0000313" key="4">
    <source>
        <dbReference type="Proteomes" id="UP000235589"/>
    </source>
</evidence>
<evidence type="ECO:0000313" key="3">
    <source>
        <dbReference type="EMBL" id="AUO19060.1"/>
    </source>
</evidence>
<dbReference type="Gene3D" id="3.40.50.1110">
    <property type="entry name" value="SGNH hydrolase"/>
    <property type="match status" value="1"/>
</dbReference>
<organism evidence="3 4">
    <name type="scientific">Monoglobus pectinilyticus</name>
    <dbReference type="NCBI Taxonomy" id="1981510"/>
    <lineage>
        <taxon>Bacteria</taxon>
        <taxon>Bacillati</taxon>
        <taxon>Bacillota</taxon>
        <taxon>Clostridia</taxon>
        <taxon>Monoglobales</taxon>
        <taxon>Monoglobaceae</taxon>
        <taxon>Monoglobus</taxon>
    </lineage>
</organism>
<dbReference type="InterPro" id="IPR036514">
    <property type="entry name" value="SGNH_hydro_sf"/>
</dbReference>
<name>A0A2K9P1E2_9FIRM</name>
<protein>
    <submittedName>
        <fullName evidence="3">Rhamnogalacturonan acetylesterase family 12</fullName>
    </submittedName>
</protein>
<dbReference type="AlphaFoldDB" id="A0A2K9P1E2"/>